<name>A0ABV6EIL1_9GAMM</name>
<evidence type="ECO:0008006" key="4">
    <source>
        <dbReference type="Google" id="ProtNLM"/>
    </source>
</evidence>
<feature type="chain" id="PRO_5045455141" description="Type 1 fimbrial protein" evidence="1">
    <location>
        <begin position="27"/>
        <end position="100"/>
    </location>
</feature>
<organism evidence="2 3">
    <name type="scientific">Serratia aquatilis</name>
    <dbReference type="NCBI Taxonomy" id="1737515"/>
    <lineage>
        <taxon>Bacteria</taxon>
        <taxon>Pseudomonadati</taxon>
        <taxon>Pseudomonadota</taxon>
        <taxon>Gammaproteobacteria</taxon>
        <taxon>Enterobacterales</taxon>
        <taxon>Yersiniaceae</taxon>
        <taxon>Serratia</taxon>
    </lineage>
</organism>
<evidence type="ECO:0000313" key="2">
    <source>
        <dbReference type="EMBL" id="MFC0228846.1"/>
    </source>
</evidence>
<dbReference type="Proteomes" id="UP001589792">
    <property type="component" value="Unassembled WGS sequence"/>
</dbReference>
<comment type="caution">
    <text evidence="2">The sequence shown here is derived from an EMBL/GenBank/DDBJ whole genome shotgun (WGS) entry which is preliminary data.</text>
</comment>
<gene>
    <name evidence="2" type="ORF">ACFFJ3_20520</name>
</gene>
<dbReference type="EMBL" id="JBHLXG010000027">
    <property type="protein sequence ID" value="MFC0228846.1"/>
    <property type="molecule type" value="Genomic_DNA"/>
</dbReference>
<dbReference type="RefSeq" id="WP_380678952.1">
    <property type="nucleotide sequence ID" value="NZ_CP173186.1"/>
</dbReference>
<proteinExistence type="predicted"/>
<reference evidence="2 3" key="1">
    <citation type="submission" date="2024-09" db="EMBL/GenBank/DDBJ databases">
        <authorList>
            <person name="Sun Q."/>
            <person name="Mori K."/>
        </authorList>
    </citation>
    <scope>NUCLEOTIDE SEQUENCE [LARGE SCALE GENOMIC DNA]</scope>
    <source>
        <strain evidence="2 3">CCM 8626</strain>
    </source>
</reference>
<keyword evidence="1" id="KW-0732">Signal</keyword>
<protein>
    <recommendedName>
        <fullName evidence="4">Type 1 fimbrial protein</fullName>
    </recommendedName>
</protein>
<evidence type="ECO:0000256" key="1">
    <source>
        <dbReference type="SAM" id="SignalP"/>
    </source>
</evidence>
<sequence length="100" mass="10864">MNIFTRYSIVTSLAVMSFSHIPVANSATGGVINFTGAIVEGSCNIDNTGRDINIGCYRAGKTTNTILPISKSRTEFPQGKVKVKWLNESHTLAVLKIVYN</sequence>
<evidence type="ECO:0000313" key="3">
    <source>
        <dbReference type="Proteomes" id="UP001589792"/>
    </source>
</evidence>
<keyword evidence="3" id="KW-1185">Reference proteome</keyword>
<feature type="signal peptide" evidence="1">
    <location>
        <begin position="1"/>
        <end position="26"/>
    </location>
</feature>
<accession>A0ABV6EIL1</accession>